<dbReference type="PANTHER" id="PTHR42782">
    <property type="entry name" value="SI:CH73-314G15.3"/>
    <property type="match status" value="1"/>
</dbReference>
<dbReference type="CDD" id="cd00657">
    <property type="entry name" value="Ferritin_like"/>
    <property type="match status" value="1"/>
</dbReference>
<dbReference type="InterPro" id="IPR007402">
    <property type="entry name" value="DUF455"/>
</dbReference>
<keyword evidence="2" id="KW-1185">Reference proteome</keyword>
<dbReference type="InterPro" id="IPR011197">
    <property type="entry name" value="UCP012318"/>
</dbReference>
<dbReference type="Proteomes" id="UP001321445">
    <property type="component" value="Chromosome"/>
</dbReference>
<evidence type="ECO:0000313" key="1">
    <source>
        <dbReference type="EMBL" id="BDY12135.1"/>
    </source>
</evidence>
<dbReference type="InterPro" id="IPR009078">
    <property type="entry name" value="Ferritin-like_SF"/>
</dbReference>
<dbReference type="Pfam" id="PF04305">
    <property type="entry name" value="DUF455"/>
    <property type="match status" value="1"/>
</dbReference>
<proteinExistence type="predicted"/>
<dbReference type="PIRSF" id="PIRSF012318">
    <property type="entry name" value="UCP012318"/>
    <property type="match status" value="1"/>
</dbReference>
<dbReference type="PANTHER" id="PTHR42782:SF4">
    <property type="entry name" value="DUF455 DOMAIN-CONTAINING PROTEIN"/>
    <property type="match status" value="1"/>
</dbReference>
<evidence type="ECO:0000313" key="2">
    <source>
        <dbReference type="Proteomes" id="UP001321445"/>
    </source>
</evidence>
<gene>
    <name evidence="1" type="ORF">HCR_04470</name>
</gene>
<dbReference type="EMBL" id="AP027370">
    <property type="protein sequence ID" value="BDY12135.1"/>
    <property type="molecule type" value="Genomic_DNA"/>
</dbReference>
<organism evidence="1 2">
    <name type="scientific">Hydrogenimonas cancrithermarum</name>
    <dbReference type="NCBI Taxonomy" id="2993563"/>
    <lineage>
        <taxon>Bacteria</taxon>
        <taxon>Pseudomonadati</taxon>
        <taxon>Campylobacterota</taxon>
        <taxon>Epsilonproteobacteria</taxon>
        <taxon>Campylobacterales</taxon>
        <taxon>Hydrogenimonadaceae</taxon>
        <taxon>Hydrogenimonas</taxon>
    </lineage>
</organism>
<sequence length="230" mass="26634">MERPERPSYAQIVTIVRPRDVPKRKHFDTEEGQGVLLHAVAHIEYSAIDLALDSAYRFRNMPHGYYADWIEVAHDEVRHFRMLDALMRRIGVRYGDYPVHTSLFDAGRKSGGDILERMAVVPRYLEANGLDANPKIIQKLKSYPSTPMLEAISEALGIILEEEIDHVTKGDRWFRYVCDKRDLDPGVYFEIIERFYPGMEKRNFQLNVEARRAAGFACDELKRMGAKKCE</sequence>
<reference evidence="1 2" key="1">
    <citation type="submission" date="2023-03" db="EMBL/GenBank/DDBJ databases">
        <title>Description of Hydrogenimonas sp. ISO32.</title>
        <authorList>
            <person name="Mino S."/>
            <person name="Fukazawa S."/>
            <person name="Sawabe T."/>
        </authorList>
    </citation>
    <scope>NUCLEOTIDE SEQUENCE [LARGE SCALE GENOMIC DNA]</scope>
    <source>
        <strain evidence="1 2">ISO32</strain>
    </source>
</reference>
<evidence type="ECO:0008006" key="3">
    <source>
        <dbReference type="Google" id="ProtNLM"/>
    </source>
</evidence>
<accession>A0ABM8FIM8</accession>
<dbReference type="SUPFAM" id="SSF47240">
    <property type="entry name" value="Ferritin-like"/>
    <property type="match status" value="1"/>
</dbReference>
<protein>
    <recommendedName>
        <fullName evidence="3">Ferritin-like domain-containing protein</fullName>
    </recommendedName>
</protein>
<name>A0ABM8FIM8_9BACT</name>